<keyword evidence="1" id="KW-0805">Transcription regulation</keyword>
<evidence type="ECO:0000259" key="3">
    <source>
        <dbReference type="Pfam" id="PF21993"/>
    </source>
</evidence>
<dbReference type="Pfam" id="PF21993">
    <property type="entry name" value="TetR_C_13_2"/>
    <property type="match status" value="1"/>
</dbReference>
<dbReference type="OrthoDB" id="4567939at2"/>
<dbReference type="RefSeq" id="WP_067447791.1">
    <property type="nucleotide sequence ID" value="NZ_SMFR01000004.1"/>
</dbReference>
<evidence type="ECO:0000256" key="2">
    <source>
        <dbReference type="ARBA" id="ARBA00023163"/>
    </source>
</evidence>
<protein>
    <submittedName>
        <fullName evidence="4">TetR family transcriptional regulator</fullName>
    </submittedName>
</protein>
<dbReference type="InterPro" id="IPR009057">
    <property type="entry name" value="Homeodomain-like_sf"/>
</dbReference>
<reference evidence="4 5" key="1">
    <citation type="submission" date="2019-03" db="EMBL/GenBank/DDBJ databases">
        <title>Genomic Encyclopedia of Type Strains, Phase IV (KMG-IV): sequencing the most valuable type-strain genomes for metagenomic binning, comparative biology and taxonomic classification.</title>
        <authorList>
            <person name="Goeker M."/>
        </authorList>
    </citation>
    <scope>NUCLEOTIDE SEQUENCE [LARGE SCALE GENOMIC DNA]</scope>
    <source>
        <strain evidence="4 5">DSM 44684</strain>
    </source>
</reference>
<comment type="caution">
    <text evidence="4">The sequence shown here is derived from an EMBL/GenBank/DDBJ whole genome shotgun (WGS) entry which is preliminary data.</text>
</comment>
<dbReference type="Gene3D" id="1.10.357.10">
    <property type="entry name" value="Tetracycline Repressor, domain 2"/>
    <property type="match status" value="1"/>
</dbReference>
<sequence>MAARDGLVQSTIDLVRRNGVAGTGVANLLHHSGLSRRTIYLNFPGGKSELITEATRVAGRAMTTLIETFTKDAEPEQTVASFADAWKQVVESSDFLAGCPIVAAALGRSESPAAADAAGEAFDSWERALAARLRAENIDPDTACSLATTVIATIEGAVVMSLAKRSTEPLDRVGRHLTELVRAHIRPVGTS</sequence>
<name>A0A4R1FQK0_9NOCA</name>
<feature type="domain" description="Transcriptional regulator LmrA/YxaF-like C-terminal" evidence="3">
    <location>
        <begin position="75"/>
        <end position="176"/>
    </location>
</feature>
<dbReference type="AlphaFoldDB" id="A0A4R1FQK0"/>
<gene>
    <name evidence="4" type="ORF">DFR71_5180</name>
</gene>
<accession>A0A4R1FQK0</accession>
<keyword evidence="2" id="KW-0804">Transcription</keyword>
<dbReference type="SUPFAM" id="SSF46689">
    <property type="entry name" value="Homeodomain-like"/>
    <property type="match status" value="1"/>
</dbReference>
<dbReference type="SUPFAM" id="SSF48498">
    <property type="entry name" value="Tetracyclin repressor-like, C-terminal domain"/>
    <property type="match status" value="1"/>
</dbReference>
<dbReference type="EMBL" id="SMFR01000004">
    <property type="protein sequence ID" value="TCJ94578.1"/>
    <property type="molecule type" value="Genomic_DNA"/>
</dbReference>
<dbReference type="InterPro" id="IPR054156">
    <property type="entry name" value="YxaF_TetR_C"/>
</dbReference>
<dbReference type="PANTHER" id="PTHR47506">
    <property type="entry name" value="TRANSCRIPTIONAL REGULATORY PROTEIN"/>
    <property type="match status" value="1"/>
</dbReference>
<keyword evidence="5" id="KW-1185">Reference proteome</keyword>
<proteinExistence type="predicted"/>
<dbReference type="Proteomes" id="UP000294856">
    <property type="component" value="Unassembled WGS sequence"/>
</dbReference>
<evidence type="ECO:0000256" key="1">
    <source>
        <dbReference type="ARBA" id="ARBA00023015"/>
    </source>
</evidence>
<dbReference type="STRING" id="1210063.GCA_001612665_01550"/>
<organism evidence="4 5">
    <name type="scientific">Nocardia alba</name>
    <dbReference type="NCBI Taxonomy" id="225051"/>
    <lineage>
        <taxon>Bacteria</taxon>
        <taxon>Bacillati</taxon>
        <taxon>Actinomycetota</taxon>
        <taxon>Actinomycetes</taxon>
        <taxon>Mycobacteriales</taxon>
        <taxon>Nocardiaceae</taxon>
        <taxon>Nocardia</taxon>
    </lineage>
</organism>
<evidence type="ECO:0000313" key="5">
    <source>
        <dbReference type="Proteomes" id="UP000294856"/>
    </source>
</evidence>
<dbReference type="InterPro" id="IPR036271">
    <property type="entry name" value="Tet_transcr_reg_TetR-rel_C_sf"/>
</dbReference>
<dbReference type="PANTHER" id="PTHR47506:SF3">
    <property type="entry name" value="HTH-TYPE TRANSCRIPTIONAL REGULATOR LMRA"/>
    <property type="match status" value="1"/>
</dbReference>
<evidence type="ECO:0000313" key="4">
    <source>
        <dbReference type="EMBL" id="TCJ94578.1"/>
    </source>
</evidence>